<sequence length="175" mass="20323">MEQMKYDTIYRRFFAKIIDYIILLIVGYVLTIFLPETTYSFDIDNAKIQQSTGPVLNFWTNYGDLVLSTILIIYFVVFHVFGGQTPGKMITGVKVWDISENKKITIKQSFLRSFPDISFALITFLFSYEYLPLALICLWNIANLIQVFPDKKHRTINDLIAKSIVLRTSDNNIKN</sequence>
<keyword evidence="2" id="KW-1003">Cell membrane</keyword>
<accession>A0A3D9BKI2</accession>
<evidence type="ECO:0000256" key="2">
    <source>
        <dbReference type="ARBA" id="ARBA00022475"/>
    </source>
</evidence>
<keyword evidence="3 6" id="KW-0812">Transmembrane</keyword>
<gene>
    <name evidence="8" type="ORF">DRF62_10980</name>
</gene>
<feature type="transmembrane region" description="Helical" evidence="6">
    <location>
        <begin position="61"/>
        <end position="81"/>
    </location>
</feature>
<dbReference type="Pfam" id="PF06271">
    <property type="entry name" value="RDD"/>
    <property type="match status" value="1"/>
</dbReference>
<reference evidence="8 9" key="1">
    <citation type="journal article" date="2006" name="Int. J. Syst. Evol. Microbiol.">
        <title>Chryseobacterium piscium sp. nov., isolated from fish of the South Atlantic Ocean off South Africa.</title>
        <authorList>
            <person name="de Beer H."/>
            <person name="Hugo C.J."/>
            <person name="Jooste P.J."/>
            <person name="Vancanneyt M."/>
            <person name="Coenye T."/>
            <person name="Vandamme P."/>
        </authorList>
    </citation>
    <scope>NUCLEOTIDE SEQUENCE [LARGE SCALE GENOMIC DNA]</scope>
    <source>
        <strain evidence="8 9">CCUG 51923</strain>
    </source>
</reference>
<comment type="caution">
    <text evidence="8">The sequence shown here is derived from an EMBL/GenBank/DDBJ whole genome shotgun (WGS) entry which is preliminary data.</text>
</comment>
<keyword evidence="9" id="KW-1185">Reference proteome</keyword>
<evidence type="ECO:0000256" key="1">
    <source>
        <dbReference type="ARBA" id="ARBA00004651"/>
    </source>
</evidence>
<proteinExistence type="predicted"/>
<dbReference type="Proteomes" id="UP000256512">
    <property type="component" value="Unassembled WGS sequence"/>
</dbReference>
<dbReference type="InterPro" id="IPR010432">
    <property type="entry name" value="RDD"/>
</dbReference>
<dbReference type="EMBL" id="QNVS01000031">
    <property type="protein sequence ID" value="REC54045.1"/>
    <property type="molecule type" value="Genomic_DNA"/>
</dbReference>
<evidence type="ECO:0000259" key="7">
    <source>
        <dbReference type="Pfam" id="PF06271"/>
    </source>
</evidence>
<organism evidence="8 9">
    <name type="scientific">Chryseobacterium piscium</name>
    <dbReference type="NCBI Taxonomy" id="333702"/>
    <lineage>
        <taxon>Bacteria</taxon>
        <taxon>Pseudomonadati</taxon>
        <taxon>Bacteroidota</taxon>
        <taxon>Flavobacteriia</taxon>
        <taxon>Flavobacteriales</taxon>
        <taxon>Weeksellaceae</taxon>
        <taxon>Chryseobacterium group</taxon>
        <taxon>Chryseobacterium</taxon>
    </lineage>
</organism>
<evidence type="ECO:0000313" key="8">
    <source>
        <dbReference type="EMBL" id="REC54045.1"/>
    </source>
</evidence>
<dbReference type="RefSeq" id="WP_115950356.1">
    <property type="nucleotide sequence ID" value="NZ_QNVS01000031.1"/>
</dbReference>
<keyword evidence="4 6" id="KW-1133">Transmembrane helix</keyword>
<protein>
    <recommendedName>
        <fullName evidence="7">RDD domain-containing protein</fullName>
    </recommendedName>
</protein>
<evidence type="ECO:0000256" key="3">
    <source>
        <dbReference type="ARBA" id="ARBA00022692"/>
    </source>
</evidence>
<evidence type="ECO:0000313" key="9">
    <source>
        <dbReference type="Proteomes" id="UP000256512"/>
    </source>
</evidence>
<evidence type="ECO:0000256" key="6">
    <source>
        <dbReference type="SAM" id="Phobius"/>
    </source>
</evidence>
<evidence type="ECO:0000256" key="4">
    <source>
        <dbReference type="ARBA" id="ARBA00022989"/>
    </source>
</evidence>
<feature type="domain" description="RDD" evidence="7">
    <location>
        <begin position="8"/>
        <end position="162"/>
    </location>
</feature>
<dbReference type="GO" id="GO:0005886">
    <property type="term" value="C:plasma membrane"/>
    <property type="evidence" value="ECO:0007669"/>
    <property type="project" value="UniProtKB-SubCell"/>
</dbReference>
<dbReference type="AlphaFoldDB" id="A0A3D9BKI2"/>
<keyword evidence="5 6" id="KW-0472">Membrane</keyword>
<dbReference type="PANTHER" id="PTHR36115">
    <property type="entry name" value="PROLINE-RICH ANTIGEN HOMOLOG-RELATED"/>
    <property type="match status" value="1"/>
</dbReference>
<feature type="transmembrane region" description="Helical" evidence="6">
    <location>
        <begin position="20"/>
        <end position="41"/>
    </location>
</feature>
<feature type="transmembrane region" description="Helical" evidence="6">
    <location>
        <begin position="117"/>
        <end position="142"/>
    </location>
</feature>
<dbReference type="InterPro" id="IPR051791">
    <property type="entry name" value="Pra-immunoreactive"/>
</dbReference>
<name>A0A3D9BKI2_9FLAO</name>
<evidence type="ECO:0000256" key="5">
    <source>
        <dbReference type="ARBA" id="ARBA00023136"/>
    </source>
</evidence>
<comment type="subcellular location">
    <subcellularLocation>
        <location evidence="1">Cell membrane</location>
        <topology evidence="1">Multi-pass membrane protein</topology>
    </subcellularLocation>
</comment>